<comment type="similarity">
    <text evidence="2">Belongs to the UPF0057 (PMP3) family.</text>
</comment>
<evidence type="ECO:0000313" key="7">
    <source>
        <dbReference type="EMBL" id="PWY79657.1"/>
    </source>
</evidence>
<dbReference type="InterPro" id="IPR000612">
    <property type="entry name" value="PMP3"/>
</dbReference>
<accession>A0A317W331</accession>
<keyword evidence="3 6" id="KW-0812">Transmembrane</keyword>
<dbReference type="GeneID" id="37061663"/>
<feature type="transmembrane region" description="Helical" evidence="6">
    <location>
        <begin position="7"/>
        <end position="26"/>
    </location>
</feature>
<dbReference type="EMBL" id="MSFL01000015">
    <property type="protein sequence ID" value="PWY79657.1"/>
    <property type="molecule type" value="Genomic_DNA"/>
</dbReference>
<protein>
    <recommendedName>
        <fullName evidence="9">Stress response RCI peptide</fullName>
    </recommendedName>
</protein>
<dbReference type="AlphaFoldDB" id="A0A317W331"/>
<gene>
    <name evidence="7" type="ORF">BO70DRAFT_293088</name>
</gene>
<dbReference type="Pfam" id="PF01679">
    <property type="entry name" value="Pmp3"/>
    <property type="match status" value="1"/>
</dbReference>
<evidence type="ECO:0000256" key="6">
    <source>
        <dbReference type="SAM" id="Phobius"/>
    </source>
</evidence>
<evidence type="ECO:0000256" key="2">
    <source>
        <dbReference type="ARBA" id="ARBA00009530"/>
    </source>
</evidence>
<dbReference type="GO" id="GO:0016020">
    <property type="term" value="C:membrane"/>
    <property type="evidence" value="ECO:0007669"/>
    <property type="project" value="UniProtKB-SubCell"/>
</dbReference>
<evidence type="ECO:0000256" key="1">
    <source>
        <dbReference type="ARBA" id="ARBA00004370"/>
    </source>
</evidence>
<keyword evidence="4 6" id="KW-1133">Transmembrane helix</keyword>
<reference evidence="7 8" key="1">
    <citation type="submission" date="2016-12" db="EMBL/GenBank/DDBJ databases">
        <title>The genomes of Aspergillus section Nigri reveals drivers in fungal speciation.</title>
        <authorList>
            <consortium name="DOE Joint Genome Institute"/>
            <person name="Vesth T.C."/>
            <person name="Nybo J."/>
            <person name="Theobald S."/>
            <person name="Brandl J."/>
            <person name="Frisvad J.C."/>
            <person name="Nielsen K.F."/>
            <person name="Lyhne E.K."/>
            <person name="Kogle M.E."/>
            <person name="Kuo A."/>
            <person name="Riley R."/>
            <person name="Clum A."/>
            <person name="Nolan M."/>
            <person name="Lipzen A."/>
            <person name="Salamov A."/>
            <person name="Henrissat B."/>
            <person name="Wiebenga A."/>
            <person name="De Vries R.P."/>
            <person name="Grigoriev I.V."/>
            <person name="Mortensen U.H."/>
            <person name="Andersen M.R."/>
            <person name="Baker S.E."/>
        </authorList>
    </citation>
    <scope>NUCLEOTIDE SEQUENCE [LARGE SCALE GENOMIC DNA]</scope>
    <source>
        <strain evidence="7 8">CBS 117.55</strain>
    </source>
</reference>
<feature type="transmembrane region" description="Helical" evidence="6">
    <location>
        <begin position="32"/>
        <end position="53"/>
    </location>
</feature>
<evidence type="ECO:0000256" key="3">
    <source>
        <dbReference type="ARBA" id="ARBA00022692"/>
    </source>
</evidence>
<evidence type="ECO:0000313" key="8">
    <source>
        <dbReference type="Proteomes" id="UP000247233"/>
    </source>
</evidence>
<dbReference type="PANTHER" id="PTHR21659">
    <property type="entry name" value="HYDROPHOBIC PROTEIN RCI2 LOW TEMPERATURE AND SALT RESPONSIVE PROTEIN LTI6 -RELATED"/>
    <property type="match status" value="1"/>
</dbReference>
<keyword evidence="5 6" id="KW-0472">Membrane</keyword>
<dbReference type="RefSeq" id="XP_025398680.1">
    <property type="nucleotide sequence ID" value="XM_025539426.1"/>
</dbReference>
<sequence>MPGTLSMICLILVTLFIPPLGVFFLSGCSADLVINICLTLLGYLPGHVHAFYLEYVFFRNRRSGEPRYARGVYSDRIQHGGRHQRSDYGSIA</sequence>
<comment type="caution">
    <text evidence="7">The sequence shown here is derived from an EMBL/GenBank/DDBJ whole genome shotgun (WGS) entry which is preliminary data.</text>
</comment>
<evidence type="ECO:0008006" key="9">
    <source>
        <dbReference type="Google" id="ProtNLM"/>
    </source>
</evidence>
<dbReference type="OrthoDB" id="2152119at2759"/>
<dbReference type="PROSITE" id="PS01309">
    <property type="entry name" value="UPF0057"/>
    <property type="match status" value="1"/>
</dbReference>
<dbReference type="VEuPathDB" id="FungiDB:BO70DRAFT_293088"/>
<dbReference type="PANTHER" id="PTHR21659:SF42">
    <property type="entry name" value="UPF0057 MEMBRANE PROTEIN ZK632.10-RELATED"/>
    <property type="match status" value="1"/>
</dbReference>
<proteinExistence type="inferred from homology"/>
<evidence type="ECO:0000256" key="4">
    <source>
        <dbReference type="ARBA" id="ARBA00022989"/>
    </source>
</evidence>
<dbReference type="Proteomes" id="UP000247233">
    <property type="component" value="Unassembled WGS sequence"/>
</dbReference>
<comment type="subcellular location">
    <subcellularLocation>
        <location evidence="1">Membrane</location>
    </subcellularLocation>
</comment>
<evidence type="ECO:0000256" key="5">
    <source>
        <dbReference type="ARBA" id="ARBA00023136"/>
    </source>
</evidence>
<name>A0A317W331_9EURO</name>
<keyword evidence="8" id="KW-1185">Reference proteome</keyword>
<organism evidence="7 8">
    <name type="scientific">Aspergillus heteromorphus CBS 117.55</name>
    <dbReference type="NCBI Taxonomy" id="1448321"/>
    <lineage>
        <taxon>Eukaryota</taxon>
        <taxon>Fungi</taxon>
        <taxon>Dikarya</taxon>
        <taxon>Ascomycota</taxon>
        <taxon>Pezizomycotina</taxon>
        <taxon>Eurotiomycetes</taxon>
        <taxon>Eurotiomycetidae</taxon>
        <taxon>Eurotiales</taxon>
        <taxon>Aspergillaceae</taxon>
        <taxon>Aspergillus</taxon>
        <taxon>Aspergillus subgen. Circumdati</taxon>
    </lineage>
</organism>